<keyword evidence="7" id="KW-0732">Signal</keyword>
<dbReference type="OrthoDB" id="440923at2759"/>
<dbReference type="InterPro" id="IPR001328">
    <property type="entry name" value="Pept_tRNA_hydro"/>
</dbReference>
<evidence type="ECO:0000313" key="9">
    <source>
        <dbReference type="Proteomes" id="UP000041254"/>
    </source>
</evidence>
<dbReference type="GO" id="GO:0004045">
    <property type="term" value="F:peptidyl-tRNA hydrolase activity"/>
    <property type="evidence" value="ECO:0007669"/>
    <property type="project" value="UniProtKB-EC"/>
</dbReference>
<dbReference type="NCBIfam" id="TIGR00447">
    <property type="entry name" value="pth"/>
    <property type="match status" value="1"/>
</dbReference>
<dbReference type="InterPro" id="IPR036416">
    <property type="entry name" value="Pept_tRNA_hydro_sf"/>
</dbReference>
<accession>A0A0G4F0F5</accession>
<dbReference type="GO" id="GO:0000049">
    <property type="term" value="F:tRNA binding"/>
    <property type="evidence" value="ECO:0007669"/>
    <property type="project" value="UniProtKB-KW"/>
</dbReference>
<dbReference type="EMBL" id="CDMY01000356">
    <property type="protein sequence ID" value="CEM05043.1"/>
    <property type="molecule type" value="Genomic_DNA"/>
</dbReference>
<feature type="region of interest" description="Disordered" evidence="6">
    <location>
        <begin position="63"/>
        <end position="99"/>
    </location>
</feature>
<organism evidence="8 9">
    <name type="scientific">Vitrella brassicaformis (strain CCMP3155)</name>
    <dbReference type="NCBI Taxonomy" id="1169540"/>
    <lineage>
        <taxon>Eukaryota</taxon>
        <taxon>Sar</taxon>
        <taxon>Alveolata</taxon>
        <taxon>Colpodellida</taxon>
        <taxon>Vitrellaceae</taxon>
        <taxon>Vitrella</taxon>
    </lineage>
</organism>
<feature type="compositionally biased region" description="Basic residues" evidence="6">
    <location>
        <begin position="76"/>
        <end position="87"/>
    </location>
</feature>
<dbReference type="CDD" id="cd00462">
    <property type="entry name" value="PTH"/>
    <property type="match status" value="1"/>
</dbReference>
<feature type="chain" id="PRO_5005188556" description="peptidyl-tRNA hydrolase" evidence="7">
    <location>
        <begin position="23"/>
        <end position="305"/>
    </location>
</feature>
<dbReference type="PANTHER" id="PTHR17224">
    <property type="entry name" value="PEPTIDYL-TRNA HYDROLASE"/>
    <property type="match status" value="1"/>
</dbReference>
<dbReference type="InParanoid" id="A0A0G4F0F5"/>
<dbReference type="SUPFAM" id="SSF53178">
    <property type="entry name" value="Peptidyl-tRNA hydrolase-like"/>
    <property type="match status" value="1"/>
</dbReference>
<dbReference type="InterPro" id="IPR018171">
    <property type="entry name" value="Pept_tRNA_hydro_CS"/>
</dbReference>
<reference evidence="8 9" key="1">
    <citation type="submission" date="2014-11" db="EMBL/GenBank/DDBJ databases">
        <authorList>
            <person name="Zhu J."/>
            <person name="Qi W."/>
            <person name="Song R."/>
        </authorList>
    </citation>
    <scope>NUCLEOTIDE SEQUENCE [LARGE SCALE GENOMIC DNA]</scope>
</reference>
<evidence type="ECO:0000256" key="3">
    <source>
        <dbReference type="ARBA" id="ARBA00022801"/>
    </source>
</evidence>
<proteinExistence type="inferred from homology"/>
<evidence type="ECO:0000256" key="5">
    <source>
        <dbReference type="ARBA" id="ARBA00038063"/>
    </source>
</evidence>
<dbReference type="AlphaFoldDB" id="A0A0G4F0F5"/>
<keyword evidence="3" id="KW-0378">Hydrolase</keyword>
<evidence type="ECO:0000256" key="1">
    <source>
        <dbReference type="ARBA" id="ARBA00013260"/>
    </source>
</evidence>
<dbReference type="Gene3D" id="3.40.50.1470">
    <property type="entry name" value="Peptidyl-tRNA hydrolase"/>
    <property type="match status" value="1"/>
</dbReference>
<sequence length="305" mass="33211">MFQMLSAFFALVALVFARRIKAFVVPAALPSAKASPSPHGVRQHVLAAASVDGIRTRVLQLLEEERQNTPTQPPKKDKRGNQKKKQKRDATGTGENDKAVRGERGKKLLIVGLGNPGPQFAGTRHNAGWIAIDAIAAHWGVTMKSDKNFLGQFGSTSRHGRMVYLLKPTTMMNLSGGAVKKVLDSYGLPSHAVLVLVDELALPLGVLNIKQRTNPGTHNGLRSIKQSLRTDEFSRVALGIGGDRKAKGGTDFVLGKFTRAERDAFDEGLVDLQGVVDDWVAIDNIPEVQKRRQKRRKESAKSVAA</sequence>
<evidence type="ECO:0000256" key="2">
    <source>
        <dbReference type="ARBA" id="ARBA00022555"/>
    </source>
</evidence>
<dbReference type="PANTHER" id="PTHR17224:SF1">
    <property type="entry name" value="PEPTIDYL-TRNA HYDROLASE"/>
    <property type="match status" value="1"/>
</dbReference>
<keyword evidence="4" id="KW-0694">RNA-binding</keyword>
<dbReference type="HAMAP" id="MF_00083">
    <property type="entry name" value="Pept_tRNA_hydro_bact"/>
    <property type="match status" value="1"/>
</dbReference>
<dbReference type="PROSITE" id="PS01195">
    <property type="entry name" value="PEPT_TRNA_HYDROL_1"/>
    <property type="match status" value="1"/>
</dbReference>
<dbReference type="EC" id="3.1.1.29" evidence="1"/>
<keyword evidence="9" id="KW-1185">Reference proteome</keyword>
<dbReference type="VEuPathDB" id="CryptoDB:Vbra_14115"/>
<comment type="similarity">
    <text evidence="5">Belongs to the PTH family.</text>
</comment>
<dbReference type="Pfam" id="PF01195">
    <property type="entry name" value="Pept_tRNA_hydro"/>
    <property type="match status" value="1"/>
</dbReference>
<feature type="signal peptide" evidence="7">
    <location>
        <begin position="1"/>
        <end position="22"/>
    </location>
</feature>
<name>A0A0G4F0F5_VITBC</name>
<evidence type="ECO:0000256" key="6">
    <source>
        <dbReference type="SAM" id="MobiDB-lite"/>
    </source>
</evidence>
<evidence type="ECO:0000256" key="4">
    <source>
        <dbReference type="ARBA" id="ARBA00022884"/>
    </source>
</evidence>
<dbReference type="OMA" id="WIAIDAI"/>
<dbReference type="Proteomes" id="UP000041254">
    <property type="component" value="Unassembled WGS sequence"/>
</dbReference>
<protein>
    <recommendedName>
        <fullName evidence="1">peptidyl-tRNA hydrolase</fullName>
        <ecNumber evidence="1">3.1.1.29</ecNumber>
    </recommendedName>
</protein>
<dbReference type="STRING" id="1169540.A0A0G4F0F5"/>
<gene>
    <name evidence="8" type="ORF">Vbra_14115</name>
</gene>
<keyword evidence="2" id="KW-0820">tRNA-binding</keyword>
<evidence type="ECO:0000256" key="7">
    <source>
        <dbReference type="SAM" id="SignalP"/>
    </source>
</evidence>
<evidence type="ECO:0000313" key="8">
    <source>
        <dbReference type="EMBL" id="CEM05043.1"/>
    </source>
</evidence>